<dbReference type="PANTHER" id="PTHR23020">
    <property type="entry name" value="UNCHARACTERIZED NUCLEAR HORMONE RECEPTOR-RELATED"/>
    <property type="match status" value="1"/>
</dbReference>
<dbReference type="InterPro" id="IPR004119">
    <property type="entry name" value="EcKL"/>
</dbReference>
<dbReference type="InterPro" id="IPR011009">
    <property type="entry name" value="Kinase-like_dom_sf"/>
</dbReference>
<dbReference type="SUPFAM" id="SSF56112">
    <property type="entry name" value="Protein kinase-like (PK-like)"/>
    <property type="match status" value="1"/>
</dbReference>
<dbReference type="InterPro" id="IPR015897">
    <property type="entry name" value="CHK_kinase-like"/>
</dbReference>
<evidence type="ECO:0000313" key="3">
    <source>
        <dbReference type="EMBL" id="KIH63574.1"/>
    </source>
</evidence>
<name>A0A0C2GWX9_9BILA</name>
<dbReference type="Proteomes" id="UP000054047">
    <property type="component" value="Unassembled WGS sequence"/>
</dbReference>
<gene>
    <name evidence="3" type="ORF">ANCDUO_06124</name>
</gene>
<reference evidence="3 4" key="1">
    <citation type="submission" date="2013-12" db="EMBL/GenBank/DDBJ databases">
        <title>Draft genome of the parsitic nematode Ancylostoma duodenale.</title>
        <authorList>
            <person name="Mitreva M."/>
        </authorList>
    </citation>
    <scope>NUCLEOTIDE SEQUENCE [LARGE SCALE GENOMIC DNA]</scope>
    <source>
        <strain evidence="3 4">Zhejiang</strain>
    </source>
</reference>
<protein>
    <recommendedName>
        <fullName evidence="2">CHK kinase-like domain-containing protein</fullName>
    </recommendedName>
</protein>
<organism evidence="3 4">
    <name type="scientific">Ancylostoma duodenale</name>
    <dbReference type="NCBI Taxonomy" id="51022"/>
    <lineage>
        <taxon>Eukaryota</taxon>
        <taxon>Metazoa</taxon>
        <taxon>Ecdysozoa</taxon>
        <taxon>Nematoda</taxon>
        <taxon>Chromadorea</taxon>
        <taxon>Rhabditida</taxon>
        <taxon>Rhabditina</taxon>
        <taxon>Rhabditomorpha</taxon>
        <taxon>Strongyloidea</taxon>
        <taxon>Ancylostomatidae</taxon>
        <taxon>Ancylostomatinae</taxon>
        <taxon>Ancylostoma</taxon>
    </lineage>
</organism>
<evidence type="ECO:0000259" key="2">
    <source>
        <dbReference type="SMART" id="SM00587"/>
    </source>
</evidence>
<sequence length="358" mass="41462">MNISTHLPFTNPKRSREGKTSTRAPAKNTRSGQQYYRVHLVKDEPEEDTKLPEAAKLAAFFNSKFFHETVTGNQLAIPCGRFERSFRIDDADVSYLVFVIKFEKGWRAHQLSEEELCLVAEKIGAIHAINTASMQSEFLRVIGENHENIRRYQASIEPHLLKIMQEAVEGELAQYFSLPHEVMERLETVVNSEDESDWSPPTERVICHGRLTSDNCFFQQNSDNGGSSGYKVNLVDINEWENVHFGDVAFDLSNLIISSAEPSVRRNKYMTIFRSYYYSRVDQRTTDFRLSDLKRLFRKHHKQAVILGIEPLLEMLTSSEYEDVKRAHSYRWESALEDAFDFATHDYISDEEHCLFAK</sequence>
<dbReference type="OrthoDB" id="190089at2759"/>
<dbReference type="EMBL" id="KN728577">
    <property type="protein sequence ID" value="KIH63574.1"/>
    <property type="molecule type" value="Genomic_DNA"/>
</dbReference>
<feature type="region of interest" description="Disordered" evidence="1">
    <location>
        <begin position="1"/>
        <end position="31"/>
    </location>
</feature>
<evidence type="ECO:0000313" key="4">
    <source>
        <dbReference type="Proteomes" id="UP000054047"/>
    </source>
</evidence>
<dbReference type="SMART" id="SM00587">
    <property type="entry name" value="CHK"/>
    <property type="match status" value="1"/>
</dbReference>
<dbReference type="PANTHER" id="PTHR23020:SF21">
    <property type="entry name" value="CHK KINASE-LIKE DOMAIN-CONTAINING PROTEIN"/>
    <property type="match status" value="1"/>
</dbReference>
<proteinExistence type="predicted"/>
<dbReference type="Pfam" id="PF02958">
    <property type="entry name" value="EcKL"/>
    <property type="match status" value="1"/>
</dbReference>
<dbReference type="AlphaFoldDB" id="A0A0C2GWX9"/>
<accession>A0A0C2GWX9</accession>
<evidence type="ECO:0000256" key="1">
    <source>
        <dbReference type="SAM" id="MobiDB-lite"/>
    </source>
</evidence>
<keyword evidence="4" id="KW-1185">Reference proteome</keyword>
<dbReference type="Gene3D" id="3.90.1200.10">
    <property type="match status" value="1"/>
</dbReference>
<dbReference type="InterPro" id="IPR052961">
    <property type="entry name" value="Oxido-Kinase-like_Enzymes"/>
</dbReference>
<feature type="domain" description="CHK kinase-like" evidence="2">
    <location>
        <begin position="98"/>
        <end position="286"/>
    </location>
</feature>